<reference evidence="3 4" key="1">
    <citation type="submission" date="2006-08" db="EMBL/GenBank/DDBJ databases">
        <title>Complete sequence of Maricaulis maris MCS10.</title>
        <authorList>
            <consortium name="US DOE Joint Genome Institute"/>
            <person name="Copeland A."/>
            <person name="Lucas S."/>
            <person name="Lapidus A."/>
            <person name="Barry K."/>
            <person name="Detter J.C."/>
            <person name="Glavina del Rio T."/>
            <person name="Hammon N."/>
            <person name="Israni S."/>
            <person name="Dalin E."/>
            <person name="Tice H."/>
            <person name="Pitluck S."/>
            <person name="Saunders E."/>
            <person name="Brettin T."/>
            <person name="Bruce D."/>
            <person name="Han C."/>
            <person name="Tapia R."/>
            <person name="Gilna P."/>
            <person name="Schmutz J."/>
            <person name="Larimer F."/>
            <person name="Land M."/>
            <person name="Hauser L."/>
            <person name="Kyrpides N."/>
            <person name="Mikhailova N."/>
            <person name="Viollier P."/>
            <person name="Stephens C."/>
            <person name="Richardson P."/>
        </authorList>
    </citation>
    <scope>NUCLEOTIDE SEQUENCE [LARGE SCALE GENOMIC DNA]</scope>
    <source>
        <strain evidence="3 4">MCS10</strain>
    </source>
</reference>
<dbReference type="InterPro" id="IPR015421">
    <property type="entry name" value="PyrdxlP-dep_Trfase_major"/>
</dbReference>
<dbReference type="SUPFAM" id="SSF53383">
    <property type="entry name" value="PLP-dependent transferases"/>
    <property type="match status" value="1"/>
</dbReference>
<keyword evidence="1" id="KW-0663">Pyridoxal phosphate</keyword>
<dbReference type="KEGG" id="mmr:Mmar10_0469"/>
<keyword evidence="3" id="KW-0808">Transferase</keyword>
<evidence type="ECO:0000259" key="2">
    <source>
        <dbReference type="Pfam" id="PF00266"/>
    </source>
</evidence>
<accession>Q0ASH5</accession>
<dbReference type="EMBL" id="CP000449">
    <property type="protein sequence ID" value="ABI64762.1"/>
    <property type="molecule type" value="Genomic_DNA"/>
</dbReference>
<sequence>MSVMSTLPDPVSTVRDGLIGADRMLATPFGTKPFLYADYTASGRALRQIERQVEALMLDYANPHSEDSATGRASNRWMKDAEAVIRKAVNAGPDDCLLACAAGATGAIHKLQEILGLAVAPASRDALGVEPGPAVRTVVFVGPYEHHSNELSWRDSLAEVVSIPLDSIGGIDLPALDAALSNPRFDGWRKIGAFSAASNVTGVRTDIASLAHCLHAHGAILCLDCAASAPYQRIDMHPGHDPDGAIDAVYFSPHKFLGGPGACGILVFNARLYRRDLAPTQSAGGTVRYVWQDGHDFLEGIEARERAGTPGLPQLVRAALAMQLQSEIGPDVIAEREHSALERAFQRWCQHPRIDVLGPHSPARRLGIVSFNLRKVDGDPVEPRLVTLLLNDLFGIQSRAGCSCAGPYGHHLLGIDDDTTQSIRARILEGDVGARPGWCRVSLHWVMSDEEIGYLIDAVCFLADHAELFAGFYDRDARTGAWRWAGDPVESEAPWPRRLLGSVLADADMPVSRCDGHDADRYETSFRAARDLVHVFRDSDLHPRDVQMLES</sequence>
<dbReference type="Gene3D" id="3.40.640.10">
    <property type="entry name" value="Type I PLP-dependent aspartate aminotransferase-like (Major domain)"/>
    <property type="match status" value="1"/>
</dbReference>
<dbReference type="Pfam" id="PF00266">
    <property type="entry name" value="Aminotran_5"/>
    <property type="match status" value="1"/>
</dbReference>
<evidence type="ECO:0000313" key="4">
    <source>
        <dbReference type="Proteomes" id="UP000001964"/>
    </source>
</evidence>
<gene>
    <name evidence="3" type="ordered locus">Mmar10_0469</name>
</gene>
<dbReference type="eggNOG" id="COG0520">
    <property type="taxonomic scope" value="Bacteria"/>
</dbReference>
<name>Q0ASH5_MARMM</name>
<organism evidence="3 4">
    <name type="scientific">Maricaulis maris (strain MCS10)</name>
    <name type="common">Caulobacter maris</name>
    <dbReference type="NCBI Taxonomy" id="394221"/>
    <lineage>
        <taxon>Bacteria</taxon>
        <taxon>Pseudomonadati</taxon>
        <taxon>Pseudomonadota</taxon>
        <taxon>Alphaproteobacteria</taxon>
        <taxon>Maricaulales</taxon>
        <taxon>Maricaulaceae</taxon>
        <taxon>Maricaulis</taxon>
    </lineage>
</organism>
<dbReference type="InterPro" id="IPR015422">
    <property type="entry name" value="PyrdxlP-dep_Trfase_small"/>
</dbReference>
<dbReference type="GO" id="GO:0008483">
    <property type="term" value="F:transaminase activity"/>
    <property type="evidence" value="ECO:0007669"/>
    <property type="project" value="UniProtKB-KW"/>
</dbReference>
<protein>
    <submittedName>
        <fullName evidence="3">Aminotransferase, class V</fullName>
    </submittedName>
</protein>
<proteinExistence type="predicted"/>
<keyword evidence="3" id="KW-0032">Aminotransferase</keyword>
<dbReference type="Gene3D" id="3.90.1150.10">
    <property type="entry name" value="Aspartate Aminotransferase, domain 1"/>
    <property type="match status" value="1"/>
</dbReference>
<dbReference type="Proteomes" id="UP000001964">
    <property type="component" value="Chromosome"/>
</dbReference>
<dbReference type="HOGENOM" id="CLU_003433_9_3_5"/>
<dbReference type="AlphaFoldDB" id="Q0ASH5"/>
<dbReference type="InterPro" id="IPR015424">
    <property type="entry name" value="PyrdxlP-dep_Trfase"/>
</dbReference>
<keyword evidence="4" id="KW-1185">Reference proteome</keyword>
<dbReference type="RefSeq" id="WP_011642409.1">
    <property type="nucleotide sequence ID" value="NC_008347.1"/>
</dbReference>
<dbReference type="PANTHER" id="PTHR43586:SF8">
    <property type="entry name" value="CYSTEINE DESULFURASE 1, CHLOROPLASTIC"/>
    <property type="match status" value="1"/>
</dbReference>
<dbReference type="STRING" id="394221.Mmar10_0469"/>
<dbReference type="PANTHER" id="PTHR43586">
    <property type="entry name" value="CYSTEINE DESULFURASE"/>
    <property type="match status" value="1"/>
</dbReference>
<feature type="domain" description="Aminotransferase class V" evidence="2">
    <location>
        <begin position="36"/>
        <end position="455"/>
    </location>
</feature>
<evidence type="ECO:0000256" key="1">
    <source>
        <dbReference type="ARBA" id="ARBA00022898"/>
    </source>
</evidence>
<dbReference type="InterPro" id="IPR000192">
    <property type="entry name" value="Aminotrans_V_dom"/>
</dbReference>
<evidence type="ECO:0000313" key="3">
    <source>
        <dbReference type="EMBL" id="ABI64762.1"/>
    </source>
</evidence>